<dbReference type="SUPFAM" id="SSF49599">
    <property type="entry name" value="TRAF domain-like"/>
    <property type="match status" value="1"/>
</dbReference>
<feature type="region of interest" description="Disordered" evidence="2">
    <location>
        <begin position="272"/>
        <end position="318"/>
    </location>
</feature>
<dbReference type="SMART" id="SM00225">
    <property type="entry name" value="BTB"/>
    <property type="match status" value="1"/>
</dbReference>
<accession>A0AAD8R3G7</accession>
<dbReference type="PROSITE" id="PS50097">
    <property type="entry name" value="BTB"/>
    <property type="match status" value="1"/>
</dbReference>
<comment type="pathway">
    <text evidence="1">Protein modification; protein ubiquitination.</text>
</comment>
<dbReference type="Gene3D" id="3.30.710.10">
    <property type="entry name" value="Potassium Channel Kv1.1, Chain A"/>
    <property type="match status" value="1"/>
</dbReference>
<dbReference type="CDD" id="cd00121">
    <property type="entry name" value="MATH"/>
    <property type="match status" value="1"/>
</dbReference>
<dbReference type="AlphaFoldDB" id="A0AAD8R3G7"/>
<sequence length="318" mass="34259">MAFAGVSVIADGKLLAGSTPRTVDATASSGSSYNKFVKMDALPKSKHFKDDGFTIRCDVVVAEYDVNPPFIDVPPSDMKQNFTDLLLAGEGTDVVFRVGGETFAAHRSVLGARSAVFKALLFGPMKEGTSTAAVVQIEDMYATVFKALLGFIYGDSLSIPADAKGEEEGSDDQSVLLLQHLLVAADRYDLRRLRVLCENKLCDHISVSTSMTILALAEQHRVNLCNISSGLFPDLAATTHLGSPPPKPAAAIAAYHELPLPESTTSAAATALLVSSPPPQKQKTTTQNLPSPSPLTTSRRRRLKTQPKNNRRRRRYSS</sequence>
<dbReference type="InterPro" id="IPR002083">
    <property type="entry name" value="MATH/TRAF_dom"/>
</dbReference>
<reference evidence="4" key="1">
    <citation type="submission" date="2023-07" db="EMBL/GenBank/DDBJ databases">
        <title>A chromosome-level genome assembly of Lolium multiflorum.</title>
        <authorList>
            <person name="Chen Y."/>
            <person name="Copetti D."/>
            <person name="Kolliker R."/>
            <person name="Studer B."/>
        </authorList>
    </citation>
    <scope>NUCLEOTIDE SEQUENCE</scope>
    <source>
        <strain evidence="4">02402/16</strain>
        <tissue evidence="4">Leaf</tissue>
    </source>
</reference>
<dbReference type="InterPro" id="IPR011333">
    <property type="entry name" value="SKP1/BTB/POZ_sf"/>
</dbReference>
<feature type="compositionally biased region" description="Low complexity" evidence="2">
    <location>
        <begin position="284"/>
        <end position="297"/>
    </location>
</feature>
<dbReference type="InterPro" id="IPR045005">
    <property type="entry name" value="BPM1-6"/>
</dbReference>
<protein>
    <recommendedName>
        <fullName evidence="3">BTB domain-containing protein</fullName>
    </recommendedName>
</protein>
<dbReference type="InterPro" id="IPR000210">
    <property type="entry name" value="BTB/POZ_dom"/>
</dbReference>
<name>A0AAD8R3G7_LOLMU</name>
<gene>
    <name evidence="4" type="ORF">QYE76_036958</name>
</gene>
<dbReference type="SUPFAM" id="SSF54695">
    <property type="entry name" value="POZ domain"/>
    <property type="match status" value="1"/>
</dbReference>
<evidence type="ECO:0000313" key="4">
    <source>
        <dbReference type="EMBL" id="KAK1613285.1"/>
    </source>
</evidence>
<dbReference type="Proteomes" id="UP001231189">
    <property type="component" value="Unassembled WGS sequence"/>
</dbReference>
<dbReference type="EMBL" id="JAUUTY010000007">
    <property type="protein sequence ID" value="KAK1613285.1"/>
    <property type="molecule type" value="Genomic_DNA"/>
</dbReference>
<keyword evidence="5" id="KW-1185">Reference proteome</keyword>
<dbReference type="GO" id="GO:0016567">
    <property type="term" value="P:protein ubiquitination"/>
    <property type="evidence" value="ECO:0007669"/>
    <property type="project" value="InterPro"/>
</dbReference>
<feature type="domain" description="BTB" evidence="3">
    <location>
        <begin position="92"/>
        <end position="161"/>
    </location>
</feature>
<dbReference type="Pfam" id="PF00651">
    <property type="entry name" value="BTB"/>
    <property type="match status" value="1"/>
</dbReference>
<evidence type="ECO:0000256" key="2">
    <source>
        <dbReference type="SAM" id="MobiDB-lite"/>
    </source>
</evidence>
<dbReference type="PANTHER" id="PTHR26379:SF381">
    <property type="entry name" value="OS10G0429300 PROTEIN"/>
    <property type="match status" value="1"/>
</dbReference>
<evidence type="ECO:0000256" key="1">
    <source>
        <dbReference type="ARBA" id="ARBA00004906"/>
    </source>
</evidence>
<comment type="caution">
    <text evidence="4">The sequence shown here is derived from an EMBL/GenBank/DDBJ whole genome shotgun (WGS) entry which is preliminary data.</text>
</comment>
<evidence type="ECO:0000313" key="5">
    <source>
        <dbReference type="Proteomes" id="UP001231189"/>
    </source>
</evidence>
<dbReference type="PANTHER" id="PTHR26379">
    <property type="entry name" value="BTB/POZ AND MATH DOMAIN-CONTAINING PROTEIN 1"/>
    <property type="match status" value="1"/>
</dbReference>
<organism evidence="4 5">
    <name type="scientific">Lolium multiflorum</name>
    <name type="common">Italian ryegrass</name>
    <name type="synonym">Lolium perenne subsp. multiflorum</name>
    <dbReference type="NCBI Taxonomy" id="4521"/>
    <lineage>
        <taxon>Eukaryota</taxon>
        <taxon>Viridiplantae</taxon>
        <taxon>Streptophyta</taxon>
        <taxon>Embryophyta</taxon>
        <taxon>Tracheophyta</taxon>
        <taxon>Spermatophyta</taxon>
        <taxon>Magnoliopsida</taxon>
        <taxon>Liliopsida</taxon>
        <taxon>Poales</taxon>
        <taxon>Poaceae</taxon>
        <taxon>BOP clade</taxon>
        <taxon>Pooideae</taxon>
        <taxon>Poodae</taxon>
        <taxon>Poeae</taxon>
        <taxon>Poeae Chloroplast Group 2 (Poeae type)</taxon>
        <taxon>Loliodinae</taxon>
        <taxon>Loliinae</taxon>
        <taxon>Lolium</taxon>
    </lineage>
</organism>
<proteinExistence type="predicted"/>
<evidence type="ECO:0000259" key="3">
    <source>
        <dbReference type="PROSITE" id="PS50097"/>
    </source>
</evidence>
<feature type="compositionally biased region" description="Basic residues" evidence="2">
    <location>
        <begin position="298"/>
        <end position="318"/>
    </location>
</feature>
<dbReference type="CDD" id="cd18280">
    <property type="entry name" value="BTB_POZ_BPM_plant"/>
    <property type="match status" value="1"/>
</dbReference>